<evidence type="ECO:0000313" key="1">
    <source>
        <dbReference type="EMBL" id="MFC5059934.1"/>
    </source>
</evidence>
<accession>A0ABV9YDK0</accession>
<comment type="caution">
    <text evidence="1">The sequence shown here is derived from an EMBL/GenBank/DDBJ whole genome shotgun (WGS) entry which is preliminary data.</text>
</comment>
<evidence type="ECO:0000313" key="2">
    <source>
        <dbReference type="Proteomes" id="UP001595833"/>
    </source>
</evidence>
<dbReference type="Proteomes" id="UP001595833">
    <property type="component" value="Unassembled WGS sequence"/>
</dbReference>
<reference evidence="2" key="1">
    <citation type="journal article" date="2019" name="Int. J. Syst. Evol. Microbiol.">
        <title>The Global Catalogue of Microorganisms (GCM) 10K type strain sequencing project: providing services to taxonomists for standard genome sequencing and annotation.</title>
        <authorList>
            <consortium name="The Broad Institute Genomics Platform"/>
            <consortium name="The Broad Institute Genome Sequencing Center for Infectious Disease"/>
            <person name="Wu L."/>
            <person name="Ma J."/>
        </authorList>
    </citation>
    <scope>NUCLEOTIDE SEQUENCE [LARGE SCALE GENOMIC DNA]</scope>
    <source>
        <strain evidence="2">KCTC 12848</strain>
    </source>
</reference>
<dbReference type="Pfam" id="PF03995">
    <property type="entry name" value="Inhibitor_I36"/>
    <property type="match status" value="1"/>
</dbReference>
<gene>
    <name evidence="1" type="ORF">ACFPFM_40000</name>
</gene>
<keyword evidence="2" id="KW-1185">Reference proteome</keyword>
<protein>
    <submittedName>
        <fullName evidence="1">Peptidase inhibitor family I36 protein</fullName>
    </submittedName>
</protein>
<dbReference type="RefSeq" id="WP_344042420.1">
    <property type="nucleotide sequence ID" value="NZ_BAAAKE010000034.1"/>
</dbReference>
<dbReference type="EMBL" id="JBHSJB010000050">
    <property type="protein sequence ID" value="MFC5059934.1"/>
    <property type="molecule type" value="Genomic_DNA"/>
</dbReference>
<name>A0ABV9YDK0_9PSEU</name>
<sequence length="99" mass="10901">MSLTVAAPSAMAAQGCISIPTFCAWEQPYAKGDVYNLVDPEASRCYNLDGARRSFVNDTLYTAMVYNAPNCSSLLFTTLLPRGFINEALPHYSVRFLPI</sequence>
<organism evidence="1 2">
    <name type="scientific">Saccharothrix xinjiangensis</name>
    <dbReference type="NCBI Taxonomy" id="204798"/>
    <lineage>
        <taxon>Bacteria</taxon>
        <taxon>Bacillati</taxon>
        <taxon>Actinomycetota</taxon>
        <taxon>Actinomycetes</taxon>
        <taxon>Pseudonocardiales</taxon>
        <taxon>Pseudonocardiaceae</taxon>
        <taxon>Saccharothrix</taxon>
    </lineage>
</organism>
<proteinExistence type="predicted"/>